<keyword evidence="1" id="KW-0472">Membrane</keyword>
<gene>
    <name evidence="2" type="primary">Dwil\GK28132</name>
    <name evidence="2" type="ORF">Dwil_GK28132</name>
</gene>
<keyword evidence="1" id="KW-0812">Transmembrane</keyword>
<evidence type="ECO:0000313" key="3">
    <source>
        <dbReference type="Proteomes" id="UP000007798"/>
    </source>
</evidence>
<proteinExistence type="predicted"/>
<protein>
    <submittedName>
        <fullName evidence="2">Uncharacterized protein</fullName>
    </submittedName>
</protein>
<accession>A0A0Q9WRA3</accession>
<dbReference type="EMBL" id="CH963876">
    <property type="protein sequence ID" value="KRF98505.1"/>
    <property type="molecule type" value="Genomic_DNA"/>
</dbReference>
<evidence type="ECO:0000313" key="2">
    <source>
        <dbReference type="EMBL" id="KRF98505.1"/>
    </source>
</evidence>
<feature type="transmembrane region" description="Helical" evidence="1">
    <location>
        <begin position="20"/>
        <end position="40"/>
    </location>
</feature>
<dbReference type="AlphaFoldDB" id="A0A0Q9WRA3"/>
<dbReference type="InParanoid" id="A0A0Q9WRA3"/>
<organism evidence="2 3">
    <name type="scientific">Drosophila willistoni</name>
    <name type="common">Fruit fly</name>
    <dbReference type="NCBI Taxonomy" id="7260"/>
    <lineage>
        <taxon>Eukaryota</taxon>
        <taxon>Metazoa</taxon>
        <taxon>Ecdysozoa</taxon>
        <taxon>Arthropoda</taxon>
        <taxon>Hexapoda</taxon>
        <taxon>Insecta</taxon>
        <taxon>Pterygota</taxon>
        <taxon>Neoptera</taxon>
        <taxon>Endopterygota</taxon>
        <taxon>Diptera</taxon>
        <taxon>Brachycera</taxon>
        <taxon>Muscomorpha</taxon>
        <taxon>Ephydroidea</taxon>
        <taxon>Drosophilidae</taxon>
        <taxon>Drosophila</taxon>
        <taxon>Sophophora</taxon>
    </lineage>
</organism>
<sequence>MDLCELLHQLGIHILDIFKIYLKYAFITLILYFIAEWYILRYGDELEAQIDAHLINGRDQGDRPPSNSTLSKVFRFIVNFFIL</sequence>
<keyword evidence="1" id="KW-1133">Transmembrane helix</keyword>
<reference evidence="2 3" key="1">
    <citation type="journal article" date="2007" name="Nature">
        <title>Evolution of genes and genomes on the Drosophila phylogeny.</title>
        <authorList>
            <consortium name="Drosophila 12 Genomes Consortium"/>
            <person name="Clark A.G."/>
            <person name="Eisen M.B."/>
            <person name="Smith D.R."/>
            <person name="Bergman C.M."/>
            <person name="Oliver B."/>
            <person name="Markow T.A."/>
            <person name="Kaufman T.C."/>
            <person name="Kellis M."/>
            <person name="Gelbart W."/>
            <person name="Iyer V.N."/>
            <person name="Pollard D.A."/>
            <person name="Sackton T.B."/>
            <person name="Larracuente A.M."/>
            <person name="Singh N.D."/>
            <person name="Abad J.P."/>
            <person name="Abt D.N."/>
            <person name="Adryan B."/>
            <person name="Aguade M."/>
            <person name="Akashi H."/>
            <person name="Anderson W.W."/>
            <person name="Aquadro C.F."/>
            <person name="Ardell D.H."/>
            <person name="Arguello R."/>
            <person name="Artieri C.G."/>
            <person name="Barbash D.A."/>
            <person name="Barker D."/>
            <person name="Barsanti P."/>
            <person name="Batterham P."/>
            <person name="Batzoglou S."/>
            <person name="Begun D."/>
            <person name="Bhutkar A."/>
            <person name="Blanco E."/>
            <person name="Bosak S.A."/>
            <person name="Bradley R.K."/>
            <person name="Brand A.D."/>
            <person name="Brent M.R."/>
            <person name="Brooks A.N."/>
            <person name="Brown R.H."/>
            <person name="Butlin R.K."/>
            <person name="Caggese C."/>
            <person name="Calvi B.R."/>
            <person name="Bernardo de Carvalho A."/>
            <person name="Caspi A."/>
            <person name="Castrezana S."/>
            <person name="Celniker S.E."/>
            <person name="Chang J.L."/>
            <person name="Chapple C."/>
            <person name="Chatterji S."/>
            <person name="Chinwalla A."/>
            <person name="Civetta A."/>
            <person name="Clifton S.W."/>
            <person name="Comeron J.M."/>
            <person name="Costello J.C."/>
            <person name="Coyne J.A."/>
            <person name="Daub J."/>
            <person name="David R.G."/>
            <person name="Delcher A.L."/>
            <person name="Delehaunty K."/>
            <person name="Do C.B."/>
            <person name="Ebling H."/>
            <person name="Edwards K."/>
            <person name="Eickbush T."/>
            <person name="Evans J.D."/>
            <person name="Filipski A."/>
            <person name="Findeiss S."/>
            <person name="Freyhult E."/>
            <person name="Fulton L."/>
            <person name="Fulton R."/>
            <person name="Garcia A.C."/>
            <person name="Gardiner A."/>
            <person name="Garfield D.A."/>
            <person name="Garvin B.E."/>
            <person name="Gibson G."/>
            <person name="Gilbert D."/>
            <person name="Gnerre S."/>
            <person name="Godfrey J."/>
            <person name="Good R."/>
            <person name="Gotea V."/>
            <person name="Gravely B."/>
            <person name="Greenberg A.J."/>
            <person name="Griffiths-Jones S."/>
            <person name="Gross S."/>
            <person name="Guigo R."/>
            <person name="Gustafson E.A."/>
            <person name="Haerty W."/>
            <person name="Hahn M.W."/>
            <person name="Halligan D.L."/>
            <person name="Halpern A.L."/>
            <person name="Halter G.M."/>
            <person name="Han M.V."/>
            <person name="Heger A."/>
            <person name="Hillier L."/>
            <person name="Hinrichs A.S."/>
            <person name="Holmes I."/>
            <person name="Hoskins R.A."/>
            <person name="Hubisz M.J."/>
            <person name="Hultmark D."/>
            <person name="Huntley M.A."/>
            <person name="Jaffe D.B."/>
            <person name="Jagadeeshan S."/>
            <person name="Jeck W.R."/>
            <person name="Johnson J."/>
            <person name="Jones C.D."/>
            <person name="Jordan W.C."/>
            <person name="Karpen G.H."/>
            <person name="Kataoka E."/>
            <person name="Keightley P.D."/>
            <person name="Kheradpour P."/>
            <person name="Kirkness E.F."/>
            <person name="Koerich L.B."/>
            <person name="Kristiansen K."/>
            <person name="Kudrna D."/>
            <person name="Kulathinal R.J."/>
            <person name="Kumar S."/>
            <person name="Kwok R."/>
            <person name="Lander E."/>
            <person name="Langley C.H."/>
            <person name="Lapoint R."/>
            <person name="Lazzaro B.P."/>
            <person name="Lee S.J."/>
            <person name="Levesque L."/>
            <person name="Li R."/>
            <person name="Lin C.F."/>
            <person name="Lin M.F."/>
            <person name="Lindblad-Toh K."/>
            <person name="Llopart A."/>
            <person name="Long M."/>
            <person name="Low L."/>
            <person name="Lozovsky E."/>
            <person name="Lu J."/>
            <person name="Luo M."/>
            <person name="Machado C.A."/>
            <person name="Makalowski W."/>
            <person name="Marzo M."/>
            <person name="Matsuda M."/>
            <person name="Matzkin L."/>
            <person name="McAllister B."/>
            <person name="McBride C.S."/>
            <person name="McKernan B."/>
            <person name="McKernan K."/>
            <person name="Mendez-Lago M."/>
            <person name="Minx P."/>
            <person name="Mollenhauer M.U."/>
            <person name="Montooth K."/>
            <person name="Mount S.M."/>
            <person name="Mu X."/>
            <person name="Myers E."/>
            <person name="Negre B."/>
            <person name="Newfeld S."/>
            <person name="Nielsen R."/>
            <person name="Noor M.A."/>
            <person name="O'Grady P."/>
            <person name="Pachter L."/>
            <person name="Papaceit M."/>
            <person name="Parisi M.J."/>
            <person name="Parisi M."/>
            <person name="Parts L."/>
            <person name="Pedersen J.S."/>
            <person name="Pesole G."/>
            <person name="Phillippy A.M."/>
            <person name="Ponting C.P."/>
            <person name="Pop M."/>
            <person name="Porcelli D."/>
            <person name="Powell J.R."/>
            <person name="Prohaska S."/>
            <person name="Pruitt K."/>
            <person name="Puig M."/>
            <person name="Quesneville H."/>
            <person name="Ram K.R."/>
            <person name="Rand D."/>
            <person name="Rasmussen M.D."/>
            <person name="Reed L.K."/>
            <person name="Reenan R."/>
            <person name="Reily A."/>
            <person name="Remington K.A."/>
            <person name="Rieger T.T."/>
            <person name="Ritchie M.G."/>
            <person name="Robin C."/>
            <person name="Rogers Y.H."/>
            <person name="Rohde C."/>
            <person name="Rozas J."/>
            <person name="Rubenfield M.J."/>
            <person name="Ruiz A."/>
            <person name="Russo S."/>
            <person name="Salzberg S.L."/>
            <person name="Sanchez-Gracia A."/>
            <person name="Saranga D.J."/>
            <person name="Sato H."/>
            <person name="Schaeffer S.W."/>
            <person name="Schatz M.C."/>
            <person name="Schlenke T."/>
            <person name="Schwartz R."/>
            <person name="Segarra C."/>
            <person name="Singh R.S."/>
            <person name="Sirot L."/>
            <person name="Sirota M."/>
            <person name="Sisneros N.B."/>
            <person name="Smith C.D."/>
            <person name="Smith T.F."/>
            <person name="Spieth J."/>
            <person name="Stage D.E."/>
            <person name="Stark A."/>
            <person name="Stephan W."/>
            <person name="Strausberg R.L."/>
            <person name="Strempel S."/>
            <person name="Sturgill D."/>
            <person name="Sutton G."/>
            <person name="Sutton G.G."/>
            <person name="Tao W."/>
            <person name="Teichmann S."/>
            <person name="Tobari Y.N."/>
            <person name="Tomimura Y."/>
            <person name="Tsolas J.M."/>
            <person name="Valente V.L."/>
            <person name="Venter E."/>
            <person name="Venter J.C."/>
            <person name="Vicario S."/>
            <person name="Vieira F.G."/>
            <person name="Vilella A.J."/>
            <person name="Villasante A."/>
            <person name="Walenz B."/>
            <person name="Wang J."/>
            <person name="Wasserman M."/>
            <person name="Watts T."/>
            <person name="Wilson D."/>
            <person name="Wilson R.K."/>
            <person name="Wing R.A."/>
            <person name="Wolfner M.F."/>
            <person name="Wong A."/>
            <person name="Wong G.K."/>
            <person name="Wu C.I."/>
            <person name="Wu G."/>
            <person name="Yamamoto D."/>
            <person name="Yang H.P."/>
            <person name="Yang S.P."/>
            <person name="Yorke J.A."/>
            <person name="Yoshida K."/>
            <person name="Zdobnov E."/>
            <person name="Zhang P."/>
            <person name="Zhang Y."/>
            <person name="Zimin A.V."/>
            <person name="Baldwin J."/>
            <person name="Abdouelleil A."/>
            <person name="Abdulkadir J."/>
            <person name="Abebe A."/>
            <person name="Abera B."/>
            <person name="Abreu J."/>
            <person name="Acer S.C."/>
            <person name="Aftuck L."/>
            <person name="Alexander A."/>
            <person name="An P."/>
            <person name="Anderson E."/>
            <person name="Anderson S."/>
            <person name="Arachi H."/>
            <person name="Azer M."/>
            <person name="Bachantsang P."/>
            <person name="Barry A."/>
            <person name="Bayul T."/>
            <person name="Berlin A."/>
            <person name="Bessette D."/>
            <person name="Bloom T."/>
            <person name="Blye J."/>
            <person name="Boguslavskiy L."/>
            <person name="Bonnet C."/>
            <person name="Boukhgalter B."/>
            <person name="Bourzgui I."/>
            <person name="Brown A."/>
            <person name="Cahill P."/>
            <person name="Channer S."/>
            <person name="Cheshatsang Y."/>
            <person name="Chuda L."/>
            <person name="Citroen M."/>
            <person name="Collymore A."/>
            <person name="Cooke P."/>
            <person name="Costello M."/>
            <person name="D'Aco K."/>
            <person name="Daza R."/>
            <person name="De Haan G."/>
            <person name="DeGray S."/>
            <person name="DeMaso C."/>
            <person name="Dhargay N."/>
            <person name="Dooley K."/>
            <person name="Dooley E."/>
            <person name="Doricent M."/>
            <person name="Dorje P."/>
            <person name="Dorjee K."/>
            <person name="Dupes A."/>
            <person name="Elong R."/>
            <person name="Falk J."/>
            <person name="Farina A."/>
            <person name="Faro S."/>
            <person name="Ferguson D."/>
            <person name="Fisher S."/>
            <person name="Foley C.D."/>
            <person name="Franke A."/>
            <person name="Friedrich D."/>
            <person name="Gadbois L."/>
            <person name="Gearin G."/>
            <person name="Gearin C.R."/>
            <person name="Giannoukos G."/>
            <person name="Goode T."/>
            <person name="Graham J."/>
            <person name="Grandbois E."/>
            <person name="Grewal S."/>
            <person name="Gyaltsen K."/>
            <person name="Hafez N."/>
            <person name="Hagos B."/>
            <person name="Hall J."/>
            <person name="Henson C."/>
            <person name="Hollinger A."/>
            <person name="Honan T."/>
            <person name="Huard M.D."/>
            <person name="Hughes L."/>
            <person name="Hurhula B."/>
            <person name="Husby M.E."/>
            <person name="Kamat A."/>
            <person name="Kanga B."/>
            <person name="Kashin S."/>
            <person name="Khazanovich D."/>
            <person name="Kisner P."/>
            <person name="Lance K."/>
            <person name="Lara M."/>
            <person name="Lee W."/>
            <person name="Lennon N."/>
            <person name="Letendre F."/>
            <person name="LeVine R."/>
            <person name="Lipovsky A."/>
            <person name="Liu X."/>
            <person name="Liu J."/>
            <person name="Liu S."/>
            <person name="Lokyitsang T."/>
            <person name="Lokyitsang Y."/>
            <person name="Lubonja R."/>
            <person name="Lui A."/>
            <person name="MacDonald P."/>
            <person name="Magnisalis V."/>
            <person name="Maru K."/>
            <person name="Matthews C."/>
            <person name="McCusker W."/>
            <person name="McDonough S."/>
            <person name="Mehta T."/>
            <person name="Meldrim J."/>
            <person name="Meneus L."/>
            <person name="Mihai O."/>
            <person name="Mihalev A."/>
            <person name="Mihova T."/>
            <person name="Mittelman R."/>
            <person name="Mlenga V."/>
            <person name="Montmayeur A."/>
            <person name="Mulrain L."/>
            <person name="Navidi A."/>
            <person name="Naylor J."/>
            <person name="Negash T."/>
            <person name="Nguyen T."/>
            <person name="Nguyen N."/>
            <person name="Nicol R."/>
            <person name="Norbu C."/>
            <person name="Norbu N."/>
            <person name="Novod N."/>
            <person name="O'Neill B."/>
            <person name="Osman S."/>
            <person name="Markiewicz E."/>
            <person name="Oyono O.L."/>
            <person name="Patti C."/>
            <person name="Phunkhang P."/>
            <person name="Pierre F."/>
            <person name="Priest M."/>
            <person name="Raghuraman S."/>
            <person name="Rege F."/>
            <person name="Reyes R."/>
            <person name="Rise C."/>
            <person name="Rogov P."/>
            <person name="Ross K."/>
            <person name="Ryan E."/>
            <person name="Settipalli S."/>
            <person name="Shea T."/>
            <person name="Sherpa N."/>
            <person name="Shi L."/>
            <person name="Shih D."/>
            <person name="Sparrow T."/>
            <person name="Spaulding J."/>
            <person name="Stalker J."/>
            <person name="Stange-Thomann N."/>
            <person name="Stavropoulos S."/>
            <person name="Stone C."/>
            <person name="Strader C."/>
            <person name="Tesfaye S."/>
            <person name="Thomson T."/>
            <person name="Thoulutsang Y."/>
            <person name="Thoulutsang D."/>
            <person name="Topham K."/>
            <person name="Topping I."/>
            <person name="Tsamla T."/>
            <person name="Vassiliev H."/>
            <person name="Vo A."/>
            <person name="Wangchuk T."/>
            <person name="Wangdi T."/>
            <person name="Weiand M."/>
            <person name="Wilkinson J."/>
            <person name="Wilson A."/>
            <person name="Yadav S."/>
            <person name="Young G."/>
            <person name="Yu Q."/>
            <person name="Zembek L."/>
            <person name="Zhong D."/>
            <person name="Zimmer A."/>
            <person name="Zwirko Z."/>
            <person name="Jaffe D.B."/>
            <person name="Alvarez P."/>
            <person name="Brockman W."/>
            <person name="Butler J."/>
            <person name="Chin C."/>
            <person name="Gnerre S."/>
            <person name="Grabherr M."/>
            <person name="Kleber M."/>
            <person name="Mauceli E."/>
            <person name="MacCallum I."/>
        </authorList>
    </citation>
    <scope>NUCLEOTIDE SEQUENCE [LARGE SCALE GENOMIC DNA]</scope>
    <source>
        <strain evidence="3">Tucson 14030-0811.24</strain>
    </source>
</reference>
<dbReference type="OrthoDB" id="7907323at2759"/>
<name>A0A0Q9WRA3_DROWI</name>
<keyword evidence="3" id="KW-1185">Reference proteome</keyword>
<evidence type="ECO:0000256" key="1">
    <source>
        <dbReference type="SAM" id="Phobius"/>
    </source>
</evidence>
<dbReference type="Proteomes" id="UP000007798">
    <property type="component" value="Unassembled WGS sequence"/>
</dbReference>